<proteinExistence type="predicted"/>
<dbReference type="EMBL" id="KN832873">
    <property type="protein sequence ID" value="KIN04102.1"/>
    <property type="molecule type" value="Genomic_DNA"/>
</dbReference>
<accession>A0A0C3HPB1</accession>
<evidence type="ECO:0000313" key="2">
    <source>
        <dbReference type="EMBL" id="KIN04102.1"/>
    </source>
</evidence>
<evidence type="ECO:0000256" key="1">
    <source>
        <dbReference type="SAM" id="MobiDB-lite"/>
    </source>
</evidence>
<feature type="compositionally biased region" description="Basic and acidic residues" evidence="1">
    <location>
        <begin position="75"/>
        <end position="85"/>
    </location>
</feature>
<feature type="compositionally biased region" description="Basic and acidic residues" evidence="1">
    <location>
        <begin position="101"/>
        <end position="111"/>
    </location>
</feature>
<name>A0A0C3HPB1_OIDMZ</name>
<keyword evidence="3" id="KW-1185">Reference proteome</keyword>
<organism evidence="2 3">
    <name type="scientific">Oidiodendron maius (strain Zn)</name>
    <dbReference type="NCBI Taxonomy" id="913774"/>
    <lineage>
        <taxon>Eukaryota</taxon>
        <taxon>Fungi</taxon>
        <taxon>Dikarya</taxon>
        <taxon>Ascomycota</taxon>
        <taxon>Pezizomycotina</taxon>
        <taxon>Leotiomycetes</taxon>
        <taxon>Leotiomycetes incertae sedis</taxon>
        <taxon>Myxotrichaceae</taxon>
        <taxon>Oidiodendron</taxon>
    </lineage>
</organism>
<protein>
    <submittedName>
        <fullName evidence="2">Uncharacterized protein</fullName>
    </submittedName>
</protein>
<dbReference type="HOGENOM" id="CLU_1741110_0_0_1"/>
<reference evidence="2 3" key="1">
    <citation type="submission" date="2014-04" db="EMBL/GenBank/DDBJ databases">
        <authorList>
            <consortium name="DOE Joint Genome Institute"/>
            <person name="Kuo A."/>
            <person name="Martino E."/>
            <person name="Perotto S."/>
            <person name="Kohler A."/>
            <person name="Nagy L.G."/>
            <person name="Floudas D."/>
            <person name="Copeland A."/>
            <person name="Barry K.W."/>
            <person name="Cichocki N."/>
            <person name="Veneault-Fourrey C."/>
            <person name="LaButti K."/>
            <person name="Lindquist E.A."/>
            <person name="Lipzen A."/>
            <person name="Lundell T."/>
            <person name="Morin E."/>
            <person name="Murat C."/>
            <person name="Sun H."/>
            <person name="Tunlid A."/>
            <person name="Henrissat B."/>
            <person name="Grigoriev I.V."/>
            <person name="Hibbett D.S."/>
            <person name="Martin F."/>
            <person name="Nordberg H.P."/>
            <person name="Cantor M.N."/>
            <person name="Hua S.X."/>
        </authorList>
    </citation>
    <scope>NUCLEOTIDE SEQUENCE [LARGE SCALE GENOMIC DNA]</scope>
    <source>
        <strain evidence="2 3">Zn</strain>
    </source>
</reference>
<sequence length="150" mass="16824">MDSVKPPAHQAFDRLRSQRRDCQSLLRLVHSCHETRGTDAESTGLEERAARPGEAIHSADTVAHLLYLTGAGQRRTLDREDEPSRLPRQHGGPVPETGLPEDTRPEIERARRPLKATQKGQVACLKHVRRGADWEVGEACALRLPRMKSR</sequence>
<feature type="region of interest" description="Disordered" evidence="1">
    <location>
        <begin position="73"/>
        <end position="120"/>
    </location>
</feature>
<reference evidence="3" key="2">
    <citation type="submission" date="2015-01" db="EMBL/GenBank/DDBJ databases">
        <title>Evolutionary Origins and Diversification of the Mycorrhizal Mutualists.</title>
        <authorList>
            <consortium name="DOE Joint Genome Institute"/>
            <consortium name="Mycorrhizal Genomics Consortium"/>
            <person name="Kohler A."/>
            <person name="Kuo A."/>
            <person name="Nagy L.G."/>
            <person name="Floudas D."/>
            <person name="Copeland A."/>
            <person name="Barry K.W."/>
            <person name="Cichocki N."/>
            <person name="Veneault-Fourrey C."/>
            <person name="LaButti K."/>
            <person name="Lindquist E.A."/>
            <person name="Lipzen A."/>
            <person name="Lundell T."/>
            <person name="Morin E."/>
            <person name="Murat C."/>
            <person name="Riley R."/>
            <person name="Ohm R."/>
            <person name="Sun H."/>
            <person name="Tunlid A."/>
            <person name="Henrissat B."/>
            <person name="Grigoriev I.V."/>
            <person name="Hibbett D.S."/>
            <person name="Martin F."/>
        </authorList>
    </citation>
    <scope>NUCLEOTIDE SEQUENCE [LARGE SCALE GENOMIC DNA]</scope>
    <source>
        <strain evidence="3">Zn</strain>
    </source>
</reference>
<dbReference type="InParanoid" id="A0A0C3HPB1"/>
<dbReference type="AlphaFoldDB" id="A0A0C3HPB1"/>
<evidence type="ECO:0000313" key="3">
    <source>
        <dbReference type="Proteomes" id="UP000054321"/>
    </source>
</evidence>
<dbReference type="Proteomes" id="UP000054321">
    <property type="component" value="Unassembled WGS sequence"/>
</dbReference>
<gene>
    <name evidence="2" type="ORF">OIDMADRAFT_52031</name>
</gene>